<dbReference type="OrthoDB" id="4153679at2759"/>
<keyword evidence="4" id="KW-1185">Reference proteome</keyword>
<evidence type="ECO:0000256" key="2">
    <source>
        <dbReference type="SAM" id="Phobius"/>
    </source>
</evidence>
<dbReference type="Proteomes" id="UP000054466">
    <property type="component" value="Unassembled WGS sequence"/>
</dbReference>
<dbReference type="AlphaFoldDB" id="A0A0D2C111"/>
<feature type="transmembrane region" description="Helical" evidence="2">
    <location>
        <begin position="108"/>
        <end position="133"/>
    </location>
</feature>
<dbReference type="HOGENOM" id="CLU_015639_1_1_1"/>
<keyword evidence="2" id="KW-0812">Transmembrane</keyword>
<gene>
    <name evidence="3" type="ORF">PV07_09895</name>
</gene>
<proteinExistence type="predicted"/>
<keyword evidence="2" id="KW-0472">Membrane</keyword>
<feature type="region of interest" description="Disordered" evidence="1">
    <location>
        <begin position="37"/>
        <end position="86"/>
    </location>
</feature>
<reference evidence="3 4" key="1">
    <citation type="submission" date="2015-01" db="EMBL/GenBank/DDBJ databases">
        <title>The Genome Sequence of Cladophialophora immunda CBS83496.</title>
        <authorList>
            <consortium name="The Broad Institute Genomics Platform"/>
            <person name="Cuomo C."/>
            <person name="de Hoog S."/>
            <person name="Gorbushina A."/>
            <person name="Stielow B."/>
            <person name="Teixiera M."/>
            <person name="Abouelleil A."/>
            <person name="Chapman S.B."/>
            <person name="Priest M."/>
            <person name="Young S.K."/>
            <person name="Wortman J."/>
            <person name="Nusbaum C."/>
            <person name="Birren B."/>
        </authorList>
    </citation>
    <scope>NUCLEOTIDE SEQUENCE [LARGE SCALE GENOMIC DNA]</scope>
    <source>
        <strain evidence="3 4">CBS 83496</strain>
    </source>
</reference>
<keyword evidence="2" id="KW-1133">Transmembrane helix</keyword>
<feature type="compositionally biased region" description="Polar residues" evidence="1">
    <location>
        <begin position="48"/>
        <end position="84"/>
    </location>
</feature>
<dbReference type="GeneID" id="27349089"/>
<accession>A0A0D2C111</accession>
<dbReference type="RefSeq" id="XP_016244381.1">
    <property type="nucleotide sequence ID" value="XM_016397190.1"/>
</dbReference>
<evidence type="ECO:0000256" key="1">
    <source>
        <dbReference type="SAM" id="MobiDB-lite"/>
    </source>
</evidence>
<name>A0A0D2C111_9EURO</name>
<evidence type="ECO:0000313" key="3">
    <source>
        <dbReference type="EMBL" id="KIW24165.1"/>
    </source>
</evidence>
<organism evidence="3 4">
    <name type="scientific">Cladophialophora immunda</name>
    <dbReference type="NCBI Taxonomy" id="569365"/>
    <lineage>
        <taxon>Eukaryota</taxon>
        <taxon>Fungi</taxon>
        <taxon>Dikarya</taxon>
        <taxon>Ascomycota</taxon>
        <taxon>Pezizomycotina</taxon>
        <taxon>Eurotiomycetes</taxon>
        <taxon>Chaetothyriomycetidae</taxon>
        <taxon>Chaetothyriales</taxon>
        <taxon>Herpotrichiellaceae</taxon>
        <taxon>Cladophialophora</taxon>
    </lineage>
</organism>
<dbReference type="EMBL" id="KN847045">
    <property type="protein sequence ID" value="KIW24165.1"/>
    <property type="molecule type" value="Genomic_DNA"/>
</dbReference>
<feature type="transmembrane region" description="Helical" evidence="2">
    <location>
        <begin position="711"/>
        <end position="735"/>
    </location>
</feature>
<evidence type="ECO:0000313" key="4">
    <source>
        <dbReference type="Proteomes" id="UP000054466"/>
    </source>
</evidence>
<feature type="transmembrane region" description="Helical" evidence="2">
    <location>
        <begin position="228"/>
        <end position="249"/>
    </location>
</feature>
<protein>
    <submittedName>
        <fullName evidence="3">Uncharacterized protein</fullName>
    </submittedName>
</protein>
<dbReference type="VEuPathDB" id="FungiDB:PV07_09895"/>
<sequence>MDPTAAPINENDEGGRTIESAQTAELVSLIKPPECTVEEGLSRDPEASTYNVDVSGSLSSSLAPAETDISNDSTASSEKSQAASDTAGFCPEPLSLLGNRALKKLGAAAFWTLAIASPIIWACLGFIGFLWFVGVDNDTWRWIVVNDHLVTVVTALSKGIETGIQLQMGVISAILAGILLEGSHVTLTDVANVSLTRWSGGVVNLLLNLWQQLSHSDRPKRVLHKPSILLLMTVAATIIAFSQVVTILLNRNLRLEPLAGFSVNGTVMYDFLSATNPGSGWNTKLSLFPTFAEYGRPGVEQTGVIDTGPCLRAFLPYPSAADRQNIHSYRGLATLIDTRVTCQKPALVDANLFYDIATSGLLVTGSVGASQHTPRLDNQTVVTFPWDMQAATDTFAYNMPVPFLCVLPTVATLDQWRTTLCSLPEDGIEGYSGGLSSEFASLTPTNLSNGYNWNVSSNSQNLGQAYLILNLTTGSQAQWAKELPPSDETGFHHPPQSYRDRQEWVDLLYSNDTLVLSITLCYTSFATANLPVLMSSNMNRTEPIPPYEKSTSSYNYDDVRRQLGQINNPVRSLSTPEERGILTLSSQRDSWVAQPSELSSQEPWLRQYFNIPGDPFSGPGFDGESANSTVFLFSGKALEEAGVNSLQADSTLVTLFQEIVTTSGGSVAFALQSLYTVMAANVYYLKMPEFDATAVVQRADFKIVNRPMQAWGFFVVLGMVICHFILLGIIVVVFFRQTRYTYLGEAWMTLAQTAGGTVVEEEILAEVKRHRGVITDKHMDEILKRKGVGNMRVRLHQRPKRGLIGDEPTDPTDADHEKAFSGPEIVGLSPVIRWLGEHK</sequence>